<dbReference type="FunFam" id="2.60.40.150:FF:000070">
    <property type="entry name" value="rab11 family-interacting protein 2 isoform X1"/>
    <property type="match status" value="1"/>
</dbReference>
<keyword evidence="3" id="KW-0597">Phosphoprotein</keyword>
<feature type="domain" description="C2" evidence="7">
    <location>
        <begin position="1"/>
        <end position="119"/>
    </location>
</feature>
<feature type="compositionally biased region" description="Polar residues" evidence="6">
    <location>
        <begin position="228"/>
        <end position="245"/>
    </location>
</feature>
<evidence type="ECO:0000256" key="2">
    <source>
        <dbReference type="ARBA" id="ARBA00022448"/>
    </source>
</evidence>
<evidence type="ECO:0000256" key="6">
    <source>
        <dbReference type="SAM" id="MobiDB-lite"/>
    </source>
</evidence>
<feature type="region of interest" description="Disordered" evidence="6">
    <location>
        <begin position="710"/>
        <end position="809"/>
    </location>
</feature>
<dbReference type="InterPro" id="IPR019018">
    <property type="entry name" value="Rab-bd_FIP-RBD"/>
</dbReference>
<keyword evidence="5" id="KW-0653">Protein transport</keyword>
<dbReference type="GO" id="GO:0015031">
    <property type="term" value="P:protein transport"/>
    <property type="evidence" value="ECO:0007669"/>
    <property type="project" value="UniProtKB-KW"/>
</dbReference>
<keyword evidence="10" id="KW-1185">Reference proteome</keyword>
<dbReference type="InterPro" id="IPR000008">
    <property type="entry name" value="C2_dom"/>
</dbReference>
<feature type="compositionally biased region" description="Basic and acidic residues" evidence="6">
    <location>
        <begin position="862"/>
        <end position="872"/>
    </location>
</feature>
<feature type="region of interest" description="Disordered" evidence="6">
    <location>
        <begin position="220"/>
        <end position="260"/>
    </location>
</feature>
<dbReference type="PANTHER" id="PTHR15746:SF22">
    <property type="entry name" value="RAB11 FAMILY-INTERACTING PROTEIN 1"/>
    <property type="match status" value="1"/>
</dbReference>
<dbReference type="RefSeq" id="XP_008334885.1">
    <property type="nucleotide sequence ID" value="XM_008336663.3"/>
</dbReference>
<dbReference type="InterPro" id="IPR037245">
    <property type="entry name" value="FIP-RBD_C_sf"/>
</dbReference>
<feature type="region of interest" description="Disordered" evidence="6">
    <location>
        <begin position="824"/>
        <end position="1027"/>
    </location>
</feature>
<dbReference type="OrthoDB" id="8956628at2759"/>
<dbReference type="GeneID" id="103398144"/>
<dbReference type="Pfam" id="PF09457">
    <property type="entry name" value="RBD-FIP"/>
    <property type="match status" value="1"/>
</dbReference>
<feature type="compositionally biased region" description="Polar residues" evidence="6">
    <location>
        <begin position="318"/>
        <end position="329"/>
    </location>
</feature>
<organism evidence="9 10">
    <name type="scientific">Cynoglossus semilaevis</name>
    <name type="common">Tongue sole</name>
    <dbReference type="NCBI Taxonomy" id="244447"/>
    <lineage>
        <taxon>Eukaryota</taxon>
        <taxon>Metazoa</taxon>
        <taxon>Chordata</taxon>
        <taxon>Craniata</taxon>
        <taxon>Vertebrata</taxon>
        <taxon>Euteleostomi</taxon>
        <taxon>Actinopterygii</taxon>
        <taxon>Neopterygii</taxon>
        <taxon>Teleostei</taxon>
        <taxon>Neoteleostei</taxon>
        <taxon>Acanthomorphata</taxon>
        <taxon>Carangaria</taxon>
        <taxon>Pleuronectiformes</taxon>
        <taxon>Pleuronectoidei</taxon>
        <taxon>Cynoglossidae</taxon>
        <taxon>Cynoglossinae</taxon>
        <taxon>Cynoglossus</taxon>
    </lineage>
</organism>
<feature type="compositionally biased region" description="Polar residues" evidence="6">
    <location>
        <begin position="779"/>
        <end position="805"/>
    </location>
</feature>
<evidence type="ECO:0000313" key="9">
    <source>
        <dbReference type="Ensembl" id="ENSCSEP00000019108.1"/>
    </source>
</evidence>
<dbReference type="CTD" id="553374"/>
<feature type="compositionally biased region" description="Polar residues" evidence="6">
    <location>
        <begin position="527"/>
        <end position="537"/>
    </location>
</feature>
<feature type="compositionally biased region" description="Polar residues" evidence="6">
    <location>
        <begin position="999"/>
        <end position="1026"/>
    </location>
</feature>
<dbReference type="RefSeq" id="XP_024908935.1">
    <property type="nucleotide sequence ID" value="XM_025053167.1"/>
</dbReference>
<feature type="region of interest" description="Disordered" evidence="6">
    <location>
        <begin position="315"/>
        <end position="553"/>
    </location>
</feature>
<dbReference type="PROSITE" id="PS50004">
    <property type="entry name" value="C2"/>
    <property type="match status" value="1"/>
</dbReference>
<dbReference type="GO" id="GO:0055037">
    <property type="term" value="C:recycling endosome"/>
    <property type="evidence" value="ECO:0007669"/>
    <property type="project" value="UniProtKB-SubCell"/>
</dbReference>
<feature type="domain" description="FIP-RBD" evidence="8">
    <location>
        <begin position="1149"/>
        <end position="1211"/>
    </location>
</feature>
<dbReference type="AlphaFoldDB" id="A0A3P8VV49"/>
<evidence type="ECO:0000259" key="7">
    <source>
        <dbReference type="PROSITE" id="PS50004"/>
    </source>
</evidence>
<feature type="compositionally biased region" description="Polar residues" evidence="6">
    <location>
        <begin position="918"/>
        <end position="930"/>
    </location>
</feature>
<dbReference type="SUPFAM" id="SSF144270">
    <property type="entry name" value="Eferin C-derminal domain-like"/>
    <property type="match status" value="1"/>
</dbReference>
<evidence type="ECO:0000313" key="10">
    <source>
        <dbReference type="Proteomes" id="UP000265120"/>
    </source>
</evidence>
<feature type="compositionally biased region" description="Polar residues" evidence="6">
    <location>
        <begin position="739"/>
        <end position="751"/>
    </location>
</feature>
<dbReference type="GO" id="GO:0031267">
    <property type="term" value="F:small GTPase binding"/>
    <property type="evidence" value="ECO:0007669"/>
    <property type="project" value="InterPro"/>
</dbReference>
<dbReference type="Ensembl" id="ENSCSET00000019314.1">
    <property type="protein sequence ID" value="ENSCSEP00000019079.1"/>
    <property type="gene ID" value="ENSCSEG00000012220.1"/>
</dbReference>
<evidence type="ECO:0000256" key="4">
    <source>
        <dbReference type="ARBA" id="ARBA00022753"/>
    </source>
</evidence>
<feature type="compositionally biased region" description="Low complexity" evidence="6">
    <location>
        <begin position="246"/>
        <end position="256"/>
    </location>
</feature>
<dbReference type="InterPro" id="IPR037789">
    <property type="entry name" value="FIP_classI"/>
</dbReference>
<feature type="compositionally biased region" description="Basic and acidic residues" evidence="6">
    <location>
        <begin position="710"/>
        <end position="722"/>
    </location>
</feature>
<dbReference type="Ensembl" id="ENSCSET00000019342.1">
    <property type="protein sequence ID" value="ENSCSEP00000019108.1"/>
    <property type="gene ID" value="ENSCSEG00000012220.1"/>
</dbReference>
<dbReference type="InterPro" id="IPR035892">
    <property type="entry name" value="C2_domain_sf"/>
</dbReference>
<evidence type="ECO:0000256" key="5">
    <source>
        <dbReference type="ARBA" id="ARBA00022927"/>
    </source>
</evidence>
<accession>A0A3P8VV49</accession>
<proteinExistence type="predicted"/>
<dbReference type="PROSITE" id="PS51511">
    <property type="entry name" value="FIP_RBD"/>
    <property type="match status" value="1"/>
</dbReference>
<dbReference type="GO" id="GO:0045055">
    <property type="term" value="P:regulated exocytosis"/>
    <property type="evidence" value="ECO:0007669"/>
    <property type="project" value="TreeGrafter"/>
</dbReference>
<dbReference type="SMART" id="SM00239">
    <property type="entry name" value="C2"/>
    <property type="match status" value="1"/>
</dbReference>
<feature type="compositionally biased region" description="Basic and acidic residues" evidence="6">
    <location>
        <begin position="479"/>
        <end position="489"/>
    </location>
</feature>
<protein>
    <submittedName>
        <fullName evidence="9">Rab11 family-interacting protein 1-like</fullName>
    </submittedName>
</protein>
<feature type="region of interest" description="Disordered" evidence="6">
    <location>
        <begin position="565"/>
        <end position="604"/>
    </location>
</feature>
<feature type="compositionally biased region" description="Basic and acidic residues" evidence="6">
    <location>
        <begin position="349"/>
        <end position="464"/>
    </location>
</feature>
<dbReference type="OMA" id="HTRWDHI"/>
<comment type="subcellular location">
    <subcellularLocation>
        <location evidence="1">Recycling endosome</location>
    </subcellularLocation>
</comment>
<dbReference type="PANTHER" id="PTHR15746">
    <property type="entry name" value="RAB11-RELATED"/>
    <property type="match status" value="1"/>
</dbReference>
<dbReference type="STRING" id="244447.ENSCSEP00000019079"/>
<feature type="compositionally biased region" description="Polar residues" evidence="6">
    <location>
        <begin position="880"/>
        <end position="899"/>
    </location>
</feature>
<dbReference type="Gene3D" id="1.20.5.2440">
    <property type="match status" value="1"/>
</dbReference>
<evidence type="ECO:0000259" key="8">
    <source>
        <dbReference type="PROSITE" id="PS51511"/>
    </source>
</evidence>
<feature type="compositionally biased region" description="Low complexity" evidence="6">
    <location>
        <begin position="593"/>
        <end position="604"/>
    </location>
</feature>
<dbReference type="CDD" id="cd08682">
    <property type="entry name" value="C2_Rab11-FIP_classI"/>
    <property type="match status" value="1"/>
</dbReference>
<reference evidence="9 10" key="1">
    <citation type="journal article" date="2014" name="Nat. Genet.">
        <title>Whole-genome sequence of a flatfish provides insights into ZW sex chromosome evolution and adaptation to a benthic lifestyle.</title>
        <authorList>
            <person name="Chen S."/>
            <person name="Zhang G."/>
            <person name="Shao C."/>
            <person name="Huang Q."/>
            <person name="Liu G."/>
            <person name="Zhang P."/>
            <person name="Song W."/>
            <person name="An N."/>
            <person name="Chalopin D."/>
            <person name="Volff J.N."/>
            <person name="Hong Y."/>
            <person name="Li Q."/>
            <person name="Sha Z."/>
            <person name="Zhou H."/>
            <person name="Xie M."/>
            <person name="Yu Q."/>
            <person name="Liu Y."/>
            <person name="Xiang H."/>
            <person name="Wang N."/>
            <person name="Wu K."/>
            <person name="Yang C."/>
            <person name="Zhou Q."/>
            <person name="Liao X."/>
            <person name="Yang L."/>
            <person name="Hu Q."/>
            <person name="Zhang J."/>
            <person name="Meng L."/>
            <person name="Jin L."/>
            <person name="Tian Y."/>
            <person name="Lian J."/>
            <person name="Yang J."/>
            <person name="Miao G."/>
            <person name="Liu S."/>
            <person name="Liang Z."/>
            <person name="Yan F."/>
            <person name="Li Y."/>
            <person name="Sun B."/>
            <person name="Zhang H."/>
            <person name="Zhang J."/>
            <person name="Zhu Y."/>
            <person name="Du M."/>
            <person name="Zhao Y."/>
            <person name="Schartl M."/>
            <person name="Tang Q."/>
            <person name="Wang J."/>
        </authorList>
    </citation>
    <scope>NUCLEOTIDE SEQUENCE</scope>
</reference>
<dbReference type="GeneTree" id="ENSGT00940000165511"/>
<dbReference type="Proteomes" id="UP000265120">
    <property type="component" value="Chromosome Z"/>
</dbReference>
<feature type="region of interest" description="Disordered" evidence="6">
    <location>
        <begin position="618"/>
        <end position="689"/>
    </location>
</feature>
<dbReference type="SUPFAM" id="SSF49562">
    <property type="entry name" value="C2 domain (Calcium/lipid-binding domain, CaLB)"/>
    <property type="match status" value="1"/>
</dbReference>
<dbReference type="Gene3D" id="2.60.40.150">
    <property type="entry name" value="C2 domain"/>
    <property type="match status" value="1"/>
</dbReference>
<keyword evidence="4" id="KW-0967">Endosome</keyword>
<feature type="compositionally biased region" description="Polar residues" evidence="6">
    <location>
        <begin position="620"/>
        <end position="629"/>
    </location>
</feature>
<name>A0A3P8VV49_CYNSE</name>
<evidence type="ECO:0000256" key="1">
    <source>
        <dbReference type="ARBA" id="ARBA00004172"/>
    </source>
</evidence>
<dbReference type="Ensembl" id="ENSCSET00000019324.1">
    <property type="protein sequence ID" value="ENSCSEP00000019090.1"/>
    <property type="gene ID" value="ENSCSEG00000012220.1"/>
</dbReference>
<feature type="compositionally biased region" description="Polar residues" evidence="6">
    <location>
        <begin position="510"/>
        <end position="520"/>
    </location>
</feature>
<feature type="compositionally biased region" description="Pro residues" evidence="6">
    <location>
        <begin position="575"/>
        <end position="592"/>
    </location>
</feature>
<reference evidence="9" key="2">
    <citation type="submission" date="2025-05" db="UniProtKB">
        <authorList>
            <consortium name="Ensembl"/>
        </authorList>
    </citation>
    <scope>IDENTIFICATION</scope>
</reference>
<dbReference type="KEGG" id="csem:103398144"/>
<sequence>MSLVDQSQQWFPTSVQVTVHQARNLRFKGKNGTNDAFAIIQVAKDKFSTCVAEKSVDPVWKEEASFDLPLFHPGNAERCTLYITVMHQAKGGFDKFLGQAVINLVDLHENKTRKKTDWFKLVEKSGKEDKERGEVLLDITFMRNNMSASMFDLSMQDKPRSRISKLKDKVRGKKKDSFSDSASAIVPSVSQVLTDSEGEADAQSLNQSSGVKKKSKLKTLFAPKSNLHRNVSQSMSTLGTLPEKNSSLSGSRSSGLNIDSPEAKTKFKIFGHKRTGSSDSRVSQGPFSLLGRSKQSNSDQNNLCINGSHVYAEDAETKSGSTVSLNSAGSGEDRHTFDISTGPFGNVPDHTHRPEPTDRAIMEQHRHQEEEARRQAEESRVAEAKRMEEEERHKVQLRRLQEEEERRQQEEQEGRKKFLEDEARRQKQREEEEVRRKEEECREAESRKLEEEQRKVEEQKKQDEASMSDRLSTLFGIIRKKEDKKEEVQQHQLNQKVPAPTPFHELGSPEPQSSHHSTNPFEDIPLSSDNPLSSTESPSDHQKSSPNASIPSAMVFLNRTAKVSAVKPRLAQSPEPEPPDLQIPSEPSPSPATPESTLSSLSSVSPDLFANLHSLLAPPNLSQSRSGSPRESIENLSLVESDESSVMADKKRKAPLPPVYPAPGNQTAGNGISVEADGSQGKKTSIPLPDYETLFPQKRHGVQGHTRWDHIIAEVNQKHRDSGPVLLGPEMSVDGPQERQPSPRSSISPDSLLSKHYPSQPLETKHVASKKGSTHLPIPTTTPRHQSPAASTQRQSQDNSQQSVMRPSYFAEQGSLNTGILDADGFSGLSRNGERKALQPPTAATQVSVNKEVPTARPRQVTRKESDKREESPLILDKNLNGSTQNFPGSVRNVGTRTENFGDFHSLDFQSKDPWGQPKQNQVNDPFSDNSSKEKRPETQGMTADDLDQIFGQEKPADPFAGFNGSDSNTQREQKSADDSMPMSFHVFQRSNSQRKKQTLASNTQSDNKGLPQNEQPTKTGATQAAATRDLMKEPTMLQPQADDQTQSSYYRGDAHFAGEDFFLSSAPLQVIMEEPTGSLSGGKTPLQAWVSPSEVQPTSVYKSTGGGLDLTPRRPHPVKPLTSVESQFANSSHSVKDIRIQGNAPGKIKVSDSGENGPFSQLTQEELITLVVKQQTDLSRKDAKIMELEEYIDKLLLRVIEEKPSILQALNSVKPV</sequence>
<keyword evidence="2" id="KW-0813">Transport</keyword>
<dbReference type="Pfam" id="PF00168">
    <property type="entry name" value="C2"/>
    <property type="match status" value="1"/>
</dbReference>
<evidence type="ECO:0000256" key="3">
    <source>
        <dbReference type="ARBA" id="ARBA00022553"/>
    </source>
</evidence>